<keyword evidence="1" id="KW-0472">Membrane</keyword>
<reference evidence="2 3" key="1">
    <citation type="submission" date="2020-06" db="EMBL/GenBank/DDBJ databases">
        <title>Genomic analysis of Salicibibacter sp. NKC21-4.</title>
        <authorList>
            <person name="Oh Y.J."/>
        </authorList>
    </citation>
    <scope>NUCLEOTIDE SEQUENCE [LARGE SCALE GENOMIC DNA]</scope>
    <source>
        <strain evidence="2 3">NKC21-4</strain>
    </source>
</reference>
<accession>A0A7T6Z921</accession>
<feature type="transmembrane region" description="Helical" evidence="1">
    <location>
        <begin position="9"/>
        <end position="29"/>
    </location>
</feature>
<protein>
    <submittedName>
        <fullName evidence="2">Uncharacterized protein</fullName>
    </submittedName>
</protein>
<organism evidence="2 3">
    <name type="scientific">Salicibibacter cibi</name>
    <dbReference type="NCBI Taxonomy" id="2743001"/>
    <lineage>
        <taxon>Bacteria</taxon>
        <taxon>Bacillati</taxon>
        <taxon>Bacillota</taxon>
        <taxon>Bacilli</taxon>
        <taxon>Bacillales</taxon>
        <taxon>Bacillaceae</taxon>
        <taxon>Salicibibacter</taxon>
    </lineage>
</organism>
<evidence type="ECO:0000313" key="2">
    <source>
        <dbReference type="EMBL" id="QQK79102.1"/>
    </source>
</evidence>
<name>A0A7T6Z921_9BACI</name>
<evidence type="ECO:0000256" key="1">
    <source>
        <dbReference type="SAM" id="Phobius"/>
    </source>
</evidence>
<dbReference type="EMBL" id="CP054706">
    <property type="protein sequence ID" value="QQK79102.1"/>
    <property type="molecule type" value="Genomic_DNA"/>
</dbReference>
<feature type="transmembrane region" description="Helical" evidence="1">
    <location>
        <begin position="35"/>
        <end position="54"/>
    </location>
</feature>
<evidence type="ECO:0000313" key="3">
    <source>
        <dbReference type="Proteomes" id="UP000595349"/>
    </source>
</evidence>
<dbReference type="Proteomes" id="UP000595349">
    <property type="component" value="Chromosome"/>
</dbReference>
<keyword evidence="1" id="KW-1133">Transmembrane helix</keyword>
<gene>
    <name evidence="2" type="ORF">HUG20_03745</name>
</gene>
<sequence length="60" mass="6685">MKLLKDKKAVGMFVLSIILAMVAAIFAVYGNMLWIVTLVISQVLLVLAFLRFFMNGGYSD</sequence>
<proteinExistence type="predicted"/>
<dbReference type="KEGG" id="scib:HUG20_03745"/>
<keyword evidence="1" id="KW-0812">Transmembrane</keyword>
<dbReference type="AlphaFoldDB" id="A0A7T6Z921"/>
<keyword evidence="3" id="KW-1185">Reference proteome</keyword>
<dbReference type="RefSeq" id="WP_200088248.1">
    <property type="nucleotide sequence ID" value="NZ_CP054706.1"/>
</dbReference>